<feature type="domain" description="Cyclin N-terminal" evidence="2">
    <location>
        <begin position="134"/>
        <end position="188"/>
    </location>
</feature>
<dbReference type="SUPFAM" id="SSF47954">
    <property type="entry name" value="Cyclin-like"/>
    <property type="match status" value="1"/>
</dbReference>
<feature type="compositionally biased region" description="Low complexity" evidence="1">
    <location>
        <begin position="44"/>
        <end position="57"/>
    </location>
</feature>
<dbReference type="CDD" id="cd20557">
    <property type="entry name" value="CYCLIN_ScPCL1-like"/>
    <property type="match status" value="1"/>
</dbReference>
<dbReference type="GO" id="GO:0016538">
    <property type="term" value="F:cyclin-dependent protein serine/threonine kinase regulator activity"/>
    <property type="evidence" value="ECO:0007669"/>
    <property type="project" value="TreeGrafter"/>
</dbReference>
<feature type="compositionally biased region" description="Polar residues" evidence="1">
    <location>
        <begin position="83"/>
        <end position="96"/>
    </location>
</feature>
<feature type="region of interest" description="Disordered" evidence="1">
    <location>
        <begin position="221"/>
        <end position="298"/>
    </location>
</feature>
<dbReference type="PANTHER" id="PTHR15615">
    <property type="match status" value="1"/>
</dbReference>
<proteinExistence type="predicted"/>
<evidence type="ECO:0000313" key="4">
    <source>
        <dbReference type="Proteomes" id="UP000027195"/>
    </source>
</evidence>
<evidence type="ECO:0000256" key="1">
    <source>
        <dbReference type="SAM" id="MobiDB-lite"/>
    </source>
</evidence>
<dbReference type="InterPro" id="IPR013922">
    <property type="entry name" value="Cyclin_PHO80-like"/>
</dbReference>
<keyword evidence="4" id="KW-1185">Reference proteome</keyword>
<dbReference type="GO" id="GO:0019901">
    <property type="term" value="F:protein kinase binding"/>
    <property type="evidence" value="ECO:0007669"/>
    <property type="project" value="InterPro"/>
</dbReference>
<evidence type="ECO:0000313" key="3">
    <source>
        <dbReference type="EMBL" id="KDQ09976.1"/>
    </source>
</evidence>
<dbReference type="GO" id="GO:0000307">
    <property type="term" value="C:cyclin-dependent protein kinase holoenzyme complex"/>
    <property type="evidence" value="ECO:0007669"/>
    <property type="project" value="TreeGrafter"/>
</dbReference>
<dbReference type="InterPro" id="IPR036915">
    <property type="entry name" value="Cyclin-like_sf"/>
</dbReference>
<dbReference type="OrthoDB" id="244495at2759"/>
<feature type="region of interest" description="Disordered" evidence="1">
    <location>
        <begin position="30"/>
        <end position="96"/>
    </location>
</feature>
<dbReference type="STRING" id="930990.A0A067MEH1"/>
<dbReference type="GO" id="GO:0005634">
    <property type="term" value="C:nucleus"/>
    <property type="evidence" value="ECO:0007669"/>
    <property type="project" value="TreeGrafter"/>
</dbReference>
<dbReference type="Gene3D" id="1.10.472.10">
    <property type="entry name" value="Cyclin-like"/>
    <property type="match status" value="1"/>
</dbReference>
<dbReference type="AlphaFoldDB" id="A0A067MEH1"/>
<feature type="compositionally biased region" description="Low complexity" evidence="1">
    <location>
        <begin position="250"/>
        <end position="267"/>
    </location>
</feature>
<dbReference type="InterPro" id="IPR006671">
    <property type="entry name" value="Cyclin_N"/>
</dbReference>
<accession>A0A067MEH1</accession>
<dbReference type="Pfam" id="PF00134">
    <property type="entry name" value="Cyclin_N"/>
    <property type="match status" value="1"/>
</dbReference>
<dbReference type="InParanoid" id="A0A067MEH1"/>
<organism evidence="3 4">
    <name type="scientific">Botryobasidium botryosum (strain FD-172 SS1)</name>
    <dbReference type="NCBI Taxonomy" id="930990"/>
    <lineage>
        <taxon>Eukaryota</taxon>
        <taxon>Fungi</taxon>
        <taxon>Dikarya</taxon>
        <taxon>Basidiomycota</taxon>
        <taxon>Agaricomycotina</taxon>
        <taxon>Agaricomycetes</taxon>
        <taxon>Cantharellales</taxon>
        <taxon>Botryobasidiaceae</taxon>
        <taxon>Botryobasidium</taxon>
    </lineage>
</organism>
<dbReference type="Proteomes" id="UP000027195">
    <property type="component" value="Unassembled WGS sequence"/>
</dbReference>
<dbReference type="HOGENOM" id="CLU_879957_0_0_1"/>
<sequence length="316" mass="33932">MRDGSTLARALRFTRSCCITPPFLVTAPRFSLFRPPRSGPGPPSRRSTSSSPAHSSHLPPPAPLSRPPAPPARTLTEAHQDQMHTTGMKRQSSWHHASPSLSLTRASCPPLNSTSTNGLASTSSPLSHPASYIHIHRLFISAFMIASKIICDDTYSNKSWCVVGQGMFSLREINQMEREMCAYLEWVLTVPKEGLEVFEAELKDGLVVSLAAAAGLATPPMDSMDSMPRAAHHHSSPSDDKLAYPSPEASPISLSPSHSDSSTPASSTCQTPPSVESSSPMTEPDSAMPKSIKIGGRTVPRIVRNPSFAFAAPAVW</sequence>
<gene>
    <name evidence="3" type="ORF">BOTBODRAFT_178534</name>
</gene>
<dbReference type="PANTHER" id="PTHR15615:SF108">
    <property type="entry name" value="PROTEIN CNPPD1"/>
    <property type="match status" value="1"/>
</dbReference>
<protein>
    <recommendedName>
        <fullName evidence="2">Cyclin N-terminal domain-containing protein</fullName>
    </recommendedName>
</protein>
<reference evidence="4" key="1">
    <citation type="journal article" date="2014" name="Proc. Natl. Acad. Sci. U.S.A.">
        <title>Extensive sampling of basidiomycete genomes demonstrates inadequacy of the white-rot/brown-rot paradigm for wood decay fungi.</title>
        <authorList>
            <person name="Riley R."/>
            <person name="Salamov A.A."/>
            <person name="Brown D.W."/>
            <person name="Nagy L.G."/>
            <person name="Floudas D."/>
            <person name="Held B.W."/>
            <person name="Levasseur A."/>
            <person name="Lombard V."/>
            <person name="Morin E."/>
            <person name="Otillar R."/>
            <person name="Lindquist E.A."/>
            <person name="Sun H."/>
            <person name="LaButti K.M."/>
            <person name="Schmutz J."/>
            <person name="Jabbour D."/>
            <person name="Luo H."/>
            <person name="Baker S.E."/>
            <person name="Pisabarro A.G."/>
            <person name="Walton J.D."/>
            <person name="Blanchette R.A."/>
            <person name="Henrissat B."/>
            <person name="Martin F."/>
            <person name="Cullen D."/>
            <person name="Hibbett D.S."/>
            <person name="Grigoriev I.V."/>
        </authorList>
    </citation>
    <scope>NUCLEOTIDE SEQUENCE [LARGE SCALE GENOMIC DNA]</scope>
    <source>
        <strain evidence="4">FD-172 SS1</strain>
    </source>
</reference>
<feature type="compositionally biased region" description="Pro residues" evidence="1">
    <location>
        <begin position="58"/>
        <end position="71"/>
    </location>
</feature>
<name>A0A067MEH1_BOTB1</name>
<dbReference type="EMBL" id="KL198072">
    <property type="protein sequence ID" value="KDQ09976.1"/>
    <property type="molecule type" value="Genomic_DNA"/>
</dbReference>
<feature type="compositionally biased region" description="Polar residues" evidence="1">
    <location>
        <begin position="268"/>
        <end position="281"/>
    </location>
</feature>
<evidence type="ECO:0000259" key="2">
    <source>
        <dbReference type="Pfam" id="PF00134"/>
    </source>
</evidence>